<reference evidence="1" key="2">
    <citation type="submission" date="2008-12" db="EMBL/GenBank/DDBJ databases">
        <title>Improved gene annotation of the rice (Oryza sativa) genomes.</title>
        <authorList>
            <person name="Wang J."/>
            <person name="Li R."/>
            <person name="Fan W."/>
            <person name="Huang Q."/>
            <person name="Zhang J."/>
            <person name="Zhou Y."/>
            <person name="Hu Y."/>
            <person name="Zi S."/>
            <person name="Li J."/>
            <person name="Ni P."/>
            <person name="Zheng H."/>
            <person name="Zhang Y."/>
            <person name="Zhao M."/>
            <person name="Hao Q."/>
            <person name="McDermott J."/>
            <person name="Samudrala R."/>
            <person name="Kristiansen K."/>
            <person name="Wong G.K.-S."/>
        </authorList>
    </citation>
    <scope>NUCLEOTIDE SEQUENCE</scope>
</reference>
<dbReference type="Proteomes" id="UP000007752">
    <property type="component" value="Chromosome 1"/>
</dbReference>
<evidence type="ECO:0000313" key="1">
    <source>
        <dbReference type="EMBL" id="EEE55583.1"/>
    </source>
</evidence>
<reference evidence="1" key="1">
    <citation type="journal article" date="2005" name="PLoS Biol.">
        <title>The genomes of Oryza sativa: a history of duplications.</title>
        <authorList>
            <person name="Yu J."/>
            <person name="Wang J."/>
            <person name="Lin W."/>
            <person name="Li S."/>
            <person name="Li H."/>
            <person name="Zhou J."/>
            <person name="Ni P."/>
            <person name="Dong W."/>
            <person name="Hu S."/>
            <person name="Zeng C."/>
            <person name="Zhang J."/>
            <person name="Zhang Y."/>
            <person name="Li R."/>
            <person name="Xu Z."/>
            <person name="Li S."/>
            <person name="Li X."/>
            <person name="Zheng H."/>
            <person name="Cong L."/>
            <person name="Lin L."/>
            <person name="Yin J."/>
            <person name="Geng J."/>
            <person name="Li G."/>
            <person name="Shi J."/>
            <person name="Liu J."/>
            <person name="Lv H."/>
            <person name="Li J."/>
            <person name="Wang J."/>
            <person name="Deng Y."/>
            <person name="Ran L."/>
            <person name="Shi X."/>
            <person name="Wang X."/>
            <person name="Wu Q."/>
            <person name="Li C."/>
            <person name="Ren X."/>
            <person name="Wang J."/>
            <person name="Wang X."/>
            <person name="Li D."/>
            <person name="Liu D."/>
            <person name="Zhang X."/>
            <person name="Ji Z."/>
            <person name="Zhao W."/>
            <person name="Sun Y."/>
            <person name="Zhang Z."/>
            <person name="Bao J."/>
            <person name="Han Y."/>
            <person name="Dong L."/>
            <person name="Ji J."/>
            <person name="Chen P."/>
            <person name="Wu S."/>
            <person name="Liu J."/>
            <person name="Xiao Y."/>
            <person name="Bu D."/>
            <person name="Tan J."/>
            <person name="Yang L."/>
            <person name="Ye C."/>
            <person name="Zhang J."/>
            <person name="Xu J."/>
            <person name="Zhou Y."/>
            <person name="Yu Y."/>
            <person name="Zhang B."/>
            <person name="Zhuang S."/>
            <person name="Wei H."/>
            <person name="Liu B."/>
            <person name="Lei M."/>
            <person name="Yu H."/>
            <person name="Li Y."/>
            <person name="Xu H."/>
            <person name="Wei S."/>
            <person name="He X."/>
            <person name="Fang L."/>
            <person name="Zhang Z."/>
            <person name="Zhang Y."/>
            <person name="Huang X."/>
            <person name="Su Z."/>
            <person name="Tong W."/>
            <person name="Li J."/>
            <person name="Tong Z."/>
            <person name="Li S."/>
            <person name="Ye J."/>
            <person name="Wang L."/>
            <person name="Fang L."/>
            <person name="Lei T."/>
            <person name="Chen C."/>
            <person name="Chen H."/>
            <person name="Xu Z."/>
            <person name="Li H."/>
            <person name="Huang H."/>
            <person name="Zhang F."/>
            <person name="Xu H."/>
            <person name="Li N."/>
            <person name="Zhao C."/>
            <person name="Li S."/>
            <person name="Dong L."/>
            <person name="Huang Y."/>
            <person name="Li L."/>
            <person name="Xi Y."/>
            <person name="Qi Q."/>
            <person name="Li W."/>
            <person name="Zhang B."/>
            <person name="Hu W."/>
            <person name="Zhang Y."/>
            <person name="Tian X."/>
            <person name="Jiao Y."/>
            <person name="Liang X."/>
            <person name="Jin J."/>
            <person name="Gao L."/>
            <person name="Zheng W."/>
            <person name="Hao B."/>
            <person name="Liu S."/>
            <person name="Wang W."/>
            <person name="Yuan L."/>
            <person name="Cao M."/>
            <person name="McDermott J."/>
            <person name="Samudrala R."/>
            <person name="Wang J."/>
            <person name="Wong G.K."/>
            <person name="Yang H."/>
        </authorList>
    </citation>
    <scope>NUCLEOTIDE SEQUENCE [LARGE SCALE GENOMIC DNA]</scope>
</reference>
<organism evidence="1">
    <name type="scientific">Oryza sativa subsp. japonica</name>
    <name type="common">Rice</name>
    <dbReference type="NCBI Taxonomy" id="39947"/>
    <lineage>
        <taxon>Eukaryota</taxon>
        <taxon>Viridiplantae</taxon>
        <taxon>Streptophyta</taxon>
        <taxon>Embryophyta</taxon>
        <taxon>Tracheophyta</taxon>
        <taxon>Spermatophyta</taxon>
        <taxon>Magnoliopsida</taxon>
        <taxon>Liliopsida</taxon>
        <taxon>Poales</taxon>
        <taxon>Poaceae</taxon>
        <taxon>BOP clade</taxon>
        <taxon>Oryzoideae</taxon>
        <taxon>Oryzeae</taxon>
        <taxon>Oryzinae</taxon>
        <taxon>Oryza</taxon>
        <taxon>Oryza sativa</taxon>
    </lineage>
</organism>
<protein>
    <submittedName>
        <fullName evidence="1">Uncharacterized protein</fullName>
    </submittedName>
</protein>
<accession>B9ETW4</accession>
<dbReference type="EMBL" id="CM000138">
    <property type="protein sequence ID" value="EEE55583.1"/>
    <property type="molecule type" value="Genomic_DNA"/>
</dbReference>
<name>B9ETW4_ORYSJ</name>
<sequence>MAALRVPLRAILATPRAAGPRFLLPLHAHLLVSSLDIDRLAPSRPVFKL</sequence>
<dbReference type="AlphaFoldDB" id="B9ETW4"/>
<proteinExistence type="predicted"/>
<gene>
    <name evidence="1" type="ORF">OsJ_03878</name>
</gene>